<keyword evidence="2" id="KW-1185">Reference proteome</keyword>
<dbReference type="EMBL" id="BGPR01000166">
    <property type="protein sequence ID" value="GBM01185.1"/>
    <property type="molecule type" value="Genomic_DNA"/>
</dbReference>
<protein>
    <submittedName>
        <fullName evidence="1">Uncharacterized protein</fullName>
    </submittedName>
</protein>
<sequence>MELTDICEATRRLFCPRLFKSWSDDEDDTKVGIPSPNFHASPAGCRLTLDEFNVHQAPIKYGLLVKSSFEPGTLRTLPQGCRCPTEFRE</sequence>
<name>A0A4Y2CCX7_ARAVE</name>
<dbReference type="Proteomes" id="UP000499080">
    <property type="component" value="Unassembled WGS sequence"/>
</dbReference>
<gene>
    <name evidence="1" type="ORF">AVEN_253594_1</name>
</gene>
<comment type="caution">
    <text evidence="1">The sequence shown here is derived from an EMBL/GenBank/DDBJ whole genome shotgun (WGS) entry which is preliminary data.</text>
</comment>
<accession>A0A4Y2CCX7</accession>
<proteinExistence type="predicted"/>
<organism evidence="1 2">
    <name type="scientific">Araneus ventricosus</name>
    <name type="common">Orbweaver spider</name>
    <name type="synonym">Epeira ventricosa</name>
    <dbReference type="NCBI Taxonomy" id="182803"/>
    <lineage>
        <taxon>Eukaryota</taxon>
        <taxon>Metazoa</taxon>
        <taxon>Ecdysozoa</taxon>
        <taxon>Arthropoda</taxon>
        <taxon>Chelicerata</taxon>
        <taxon>Arachnida</taxon>
        <taxon>Araneae</taxon>
        <taxon>Araneomorphae</taxon>
        <taxon>Entelegynae</taxon>
        <taxon>Araneoidea</taxon>
        <taxon>Araneidae</taxon>
        <taxon>Araneus</taxon>
    </lineage>
</organism>
<evidence type="ECO:0000313" key="2">
    <source>
        <dbReference type="Proteomes" id="UP000499080"/>
    </source>
</evidence>
<reference evidence="1 2" key="1">
    <citation type="journal article" date="2019" name="Sci. Rep.">
        <title>Orb-weaving spider Araneus ventricosus genome elucidates the spidroin gene catalogue.</title>
        <authorList>
            <person name="Kono N."/>
            <person name="Nakamura H."/>
            <person name="Ohtoshi R."/>
            <person name="Moran D.A.P."/>
            <person name="Shinohara A."/>
            <person name="Yoshida Y."/>
            <person name="Fujiwara M."/>
            <person name="Mori M."/>
            <person name="Tomita M."/>
            <person name="Arakawa K."/>
        </authorList>
    </citation>
    <scope>NUCLEOTIDE SEQUENCE [LARGE SCALE GENOMIC DNA]</scope>
</reference>
<dbReference type="AlphaFoldDB" id="A0A4Y2CCX7"/>
<evidence type="ECO:0000313" key="1">
    <source>
        <dbReference type="EMBL" id="GBM01185.1"/>
    </source>
</evidence>